<dbReference type="InterPro" id="IPR000515">
    <property type="entry name" value="MetI-like"/>
</dbReference>
<evidence type="ECO:0000256" key="7">
    <source>
        <dbReference type="SAM" id="Phobius"/>
    </source>
</evidence>
<evidence type="ECO:0000256" key="4">
    <source>
        <dbReference type="ARBA" id="ARBA00022692"/>
    </source>
</evidence>
<dbReference type="SUPFAM" id="SSF161098">
    <property type="entry name" value="MetI-like"/>
    <property type="match status" value="1"/>
</dbReference>
<feature type="transmembrane region" description="Helical" evidence="7">
    <location>
        <begin position="171"/>
        <end position="190"/>
    </location>
</feature>
<accession>A0A094SM61</accession>
<feature type="transmembrane region" description="Helical" evidence="7">
    <location>
        <begin position="12"/>
        <end position="42"/>
    </location>
</feature>
<feature type="transmembrane region" description="Helical" evidence="7">
    <location>
        <begin position="274"/>
        <end position="294"/>
    </location>
</feature>
<evidence type="ECO:0000256" key="6">
    <source>
        <dbReference type="ARBA" id="ARBA00023136"/>
    </source>
</evidence>
<sequence length="306" mass="34204">MQSKTLKEQQRKFIWAFLAPGLLTILVFTTIPAVTTLSYAFFKWEGFVRGTFAGFENFQNLFRYPWRDQFFAALTHNTLVFIAIMVIQTSLGILIAYSLFRLKRGQRFFRTVTFLPVIFSLVIVGYMWQVMLNSYFGPINKILTDIGLESWAQPWLGQTSTALPALVFINLWRWVGFPAIIFLAGLNAISHDYIEAAQIDGAKEGQIFRKILFPLLAPSMTIITILTFIGAFEWFDLPYVIGGTVGSPAGSTDTLALMFYRLSFGSADSVSNNIGVGSALGVIIFIIVGVGAGVGSNLMRRREVEQ</sequence>
<comment type="subcellular location">
    <subcellularLocation>
        <location evidence="1">Cell membrane</location>
        <topology evidence="1">Multi-pass membrane protein</topology>
    </subcellularLocation>
</comment>
<dbReference type="Gene3D" id="1.10.3720.10">
    <property type="entry name" value="MetI-like"/>
    <property type="match status" value="1"/>
</dbReference>
<evidence type="ECO:0000256" key="1">
    <source>
        <dbReference type="ARBA" id="ARBA00004651"/>
    </source>
</evidence>
<evidence type="ECO:0000313" key="9">
    <source>
        <dbReference type="EMBL" id="KGA19658.1"/>
    </source>
</evidence>
<dbReference type="AlphaFoldDB" id="A0A094SM61"/>
<dbReference type="Pfam" id="PF00528">
    <property type="entry name" value="BPD_transp_1"/>
    <property type="match status" value="1"/>
</dbReference>
<dbReference type="PANTHER" id="PTHR43227:SF11">
    <property type="entry name" value="BLL4140 PROTEIN"/>
    <property type="match status" value="1"/>
</dbReference>
<feature type="transmembrane region" description="Helical" evidence="7">
    <location>
        <begin position="211"/>
        <end position="232"/>
    </location>
</feature>
<feature type="transmembrane region" description="Helical" evidence="7">
    <location>
        <begin position="112"/>
        <end position="131"/>
    </location>
</feature>
<dbReference type="InterPro" id="IPR035906">
    <property type="entry name" value="MetI-like_sf"/>
</dbReference>
<dbReference type="CDD" id="cd06261">
    <property type="entry name" value="TM_PBP2"/>
    <property type="match status" value="1"/>
</dbReference>
<dbReference type="PROSITE" id="PS50928">
    <property type="entry name" value="ABC_TM1"/>
    <property type="match status" value="1"/>
</dbReference>
<comment type="caution">
    <text evidence="9">The sequence shown here is derived from an EMBL/GenBank/DDBJ whole genome shotgun (WGS) entry which is preliminary data.</text>
</comment>
<evidence type="ECO:0000256" key="5">
    <source>
        <dbReference type="ARBA" id="ARBA00022989"/>
    </source>
</evidence>
<dbReference type="GO" id="GO:0005886">
    <property type="term" value="C:plasma membrane"/>
    <property type="evidence" value="ECO:0007669"/>
    <property type="project" value="UniProtKB-SubCell"/>
</dbReference>
<proteinExistence type="predicted"/>
<protein>
    <recommendedName>
        <fullName evidence="8">ABC transmembrane type-1 domain-containing protein</fullName>
    </recommendedName>
</protein>
<evidence type="ECO:0000256" key="3">
    <source>
        <dbReference type="ARBA" id="ARBA00022475"/>
    </source>
</evidence>
<keyword evidence="2" id="KW-0813">Transport</keyword>
<keyword evidence="3" id="KW-1003">Cell membrane</keyword>
<dbReference type="PANTHER" id="PTHR43227">
    <property type="entry name" value="BLL4140 PROTEIN"/>
    <property type="match status" value="1"/>
</dbReference>
<reference evidence="9" key="1">
    <citation type="submission" date="2014-05" db="EMBL/GenBank/DDBJ databases">
        <title>Key roles for freshwater Actinobacteria revealed by deep metagenomic sequencing.</title>
        <authorList>
            <person name="Ghai R."/>
            <person name="Mizuno C.M."/>
            <person name="Picazo A."/>
            <person name="Camacho A."/>
            <person name="Rodriguez-Valera F."/>
        </authorList>
    </citation>
    <scope>NUCLEOTIDE SEQUENCE</scope>
</reference>
<dbReference type="InterPro" id="IPR050809">
    <property type="entry name" value="UgpAE/MalFG_permease"/>
</dbReference>
<gene>
    <name evidence="9" type="ORF">GM50_4955</name>
</gene>
<dbReference type="GO" id="GO:0055085">
    <property type="term" value="P:transmembrane transport"/>
    <property type="evidence" value="ECO:0007669"/>
    <property type="project" value="InterPro"/>
</dbReference>
<keyword evidence="4 7" id="KW-0812">Transmembrane</keyword>
<keyword evidence="5 7" id="KW-1133">Transmembrane helix</keyword>
<dbReference type="EMBL" id="JNSK01000010">
    <property type="protein sequence ID" value="KGA19658.1"/>
    <property type="molecule type" value="Genomic_DNA"/>
</dbReference>
<name>A0A094SM61_9ZZZZ</name>
<keyword evidence="6 7" id="KW-0472">Membrane</keyword>
<organism evidence="9">
    <name type="scientific">freshwater metagenome</name>
    <dbReference type="NCBI Taxonomy" id="449393"/>
    <lineage>
        <taxon>unclassified sequences</taxon>
        <taxon>metagenomes</taxon>
        <taxon>ecological metagenomes</taxon>
    </lineage>
</organism>
<evidence type="ECO:0000259" key="8">
    <source>
        <dbReference type="PROSITE" id="PS50928"/>
    </source>
</evidence>
<feature type="domain" description="ABC transmembrane type-1" evidence="8">
    <location>
        <begin position="74"/>
        <end position="295"/>
    </location>
</feature>
<evidence type="ECO:0000256" key="2">
    <source>
        <dbReference type="ARBA" id="ARBA00022448"/>
    </source>
</evidence>
<feature type="transmembrane region" description="Helical" evidence="7">
    <location>
        <begin position="79"/>
        <end position="100"/>
    </location>
</feature>